<dbReference type="PROSITE" id="PS50110">
    <property type="entry name" value="RESPONSE_REGULATORY"/>
    <property type="match status" value="1"/>
</dbReference>
<dbReference type="Gene3D" id="3.40.50.2300">
    <property type="match status" value="1"/>
</dbReference>
<feature type="DNA-binding region" description="OmpR/PhoB-type" evidence="9">
    <location>
        <begin position="131"/>
        <end position="230"/>
    </location>
</feature>
<evidence type="ECO:0000256" key="5">
    <source>
        <dbReference type="ARBA" id="ARBA00023125"/>
    </source>
</evidence>
<dbReference type="GO" id="GO:0000976">
    <property type="term" value="F:transcription cis-regulatory region binding"/>
    <property type="evidence" value="ECO:0007669"/>
    <property type="project" value="TreeGrafter"/>
</dbReference>
<dbReference type="FunFam" id="1.10.10.10:FF:000018">
    <property type="entry name" value="DNA-binding response regulator ResD"/>
    <property type="match status" value="1"/>
</dbReference>
<evidence type="ECO:0000256" key="1">
    <source>
        <dbReference type="ARBA" id="ARBA00018672"/>
    </source>
</evidence>
<evidence type="ECO:0000259" key="11">
    <source>
        <dbReference type="PROSITE" id="PS51755"/>
    </source>
</evidence>
<dbReference type="SUPFAM" id="SSF46894">
    <property type="entry name" value="C-terminal effector domain of the bipartite response regulators"/>
    <property type="match status" value="1"/>
</dbReference>
<dbReference type="PATRIC" id="fig|520764.3.peg.238"/>
<evidence type="ECO:0000259" key="10">
    <source>
        <dbReference type="PROSITE" id="PS50110"/>
    </source>
</evidence>
<dbReference type="CDD" id="cd00383">
    <property type="entry name" value="trans_reg_C"/>
    <property type="match status" value="1"/>
</dbReference>
<organism evidence="12 13">
    <name type="scientific">Fervidicola ferrireducens</name>
    <dbReference type="NCBI Taxonomy" id="520764"/>
    <lineage>
        <taxon>Bacteria</taxon>
        <taxon>Bacillati</taxon>
        <taxon>Bacillota</taxon>
        <taxon>Clostridia</taxon>
        <taxon>Thermosediminibacterales</taxon>
        <taxon>Thermosediminibacteraceae</taxon>
        <taxon>Fervidicola</taxon>
    </lineage>
</organism>
<evidence type="ECO:0000256" key="8">
    <source>
        <dbReference type="PROSITE-ProRule" id="PRU00169"/>
    </source>
</evidence>
<name>A0A140LD40_9FIRM</name>
<keyword evidence="3" id="KW-0902">Two-component regulatory system</keyword>
<gene>
    <name evidence="12" type="primary">phoP</name>
    <name evidence="12" type="ORF">AN618_02200</name>
</gene>
<dbReference type="InterPro" id="IPR016032">
    <property type="entry name" value="Sig_transdc_resp-reg_C-effctor"/>
</dbReference>
<dbReference type="InterPro" id="IPR036388">
    <property type="entry name" value="WH-like_DNA-bd_sf"/>
</dbReference>
<comment type="function">
    <text evidence="7">May play the central regulatory role in sporulation. It may be an element of the effector pathway responsible for the activation of sporulation genes in response to nutritional stress. Spo0A may act in concert with spo0H (a sigma factor) to control the expression of some genes that are critical to the sporulation process.</text>
</comment>
<evidence type="ECO:0000256" key="4">
    <source>
        <dbReference type="ARBA" id="ARBA00023015"/>
    </source>
</evidence>
<dbReference type="InterPro" id="IPR039420">
    <property type="entry name" value="WalR-like"/>
</dbReference>
<evidence type="ECO:0000256" key="6">
    <source>
        <dbReference type="ARBA" id="ARBA00023163"/>
    </source>
</evidence>
<dbReference type="PANTHER" id="PTHR48111">
    <property type="entry name" value="REGULATOR OF RPOS"/>
    <property type="match status" value="1"/>
</dbReference>
<sequence>MAGAKILVVDDEPFIVELVKFNLESAGYEVITASDGHEALKLIEKEHPDLIILDIMLPGIDGMEICRALRFKRETRDIPVILLTAKTGEIDKVLGLEMGADDYITKPFSPRELVARVRAVLRRTDKKARSEELIKAGPVVIDVDRHEVFVDGKKKDFTPKEFELLKLLASNPGKVFSREYLLENVWGYDYLGDTRTVDVHIRHLRQKIEKNSEDPKYIKTVRGVGYKFNELE</sequence>
<dbReference type="FunCoup" id="A0A140LD40">
    <property type="interactions" value="270"/>
</dbReference>
<dbReference type="SUPFAM" id="SSF52172">
    <property type="entry name" value="CheY-like"/>
    <property type="match status" value="1"/>
</dbReference>
<keyword evidence="4" id="KW-0805">Transcription regulation</keyword>
<dbReference type="EMBL" id="LOED01000002">
    <property type="protein sequence ID" value="KXG78465.1"/>
    <property type="molecule type" value="Genomic_DNA"/>
</dbReference>
<dbReference type="PROSITE" id="PS51755">
    <property type="entry name" value="OMPR_PHOB"/>
    <property type="match status" value="1"/>
</dbReference>
<dbReference type="GO" id="GO:0006355">
    <property type="term" value="P:regulation of DNA-templated transcription"/>
    <property type="evidence" value="ECO:0007669"/>
    <property type="project" value="InterPro"/>
</dbReference>
<keyword evidence="6" id="KW-0804">Transcription</keyword>
<dbReference type="AlphaFoldDB" id="A0A140LD40"/>
<dbReference type="InterPro" id="IPR001789">
    <property type="entry name" value="Sig_transdc_resp-reg_receiver"/>
</dbReference>
<dbReference type="GO" id="GO:0032993">
    <property type="term" value="C:protein-DNA complex"/>
    <property type="evidence" value="ECO:0007669"/>
    <property type="project" value="TreeGrafter"/>
</dbReference>
<dbReference type="GO" id="GO:0000156">
    <property type="term" value="F:phosphorelay response regulator activity"/>
    <property type="evidence" value="ECO:0007669"/>
    <property type="project" value="TreeGrafter"/>
</dbReference>
<dbReference type="InterPro" id="IPR001867">
    <property type="entry name" value="OmpR/PhoB-type_DNA-bd"/>
</dbReference>
<dbReference type="Pfam" id="PF00486">
    <property type="entry name" value="Trans_reg_C"/>
    <property type="match status" value="1"/>
</dbReference>
<feature type="domain" description="Response regulatory" evidence="10">
    <location>
        <begin position="5"/>
        <end position="121"/>
    </location>
</feature>
<reference evidence="12 13" key="1">
    <citation type="submission" date="2015-12" db="EMBL/GenBank/DDBJ databases">
        <title>Draft genome sequnece of Fervidicola ferrireducens strain Y170.</title>
        <authorList>
            <person name="Patel B.K."/>
        </authorList>
    </citation>
    <scope>NUCLEOTIDE SEQUENCE [LARGE SCALE GENOMIC DNA]</scope>
    <source>
        <strain evidence="12 13">Y170</strain>
    </source>
</reference>
<dbReference type="InParanoid" id="A0A140LD40"/>
<feature type="domain" description="OmpR/PhoB-type" evidence="11">
    <location>
        <begin position="131"/>
        <end position="230"/>
    </location>
</feature>
<dbReference type="GO" id="GO:0005829">
    <property type="term" value="C:cytosol"/>
    <property type="evidence" value="ECO:0007669"/>
    <property type="project" value="TreeGrafter"/>
</dbReference>
<evidence type="ECO:0000256" key="9">
    <source>
        <dbReference type="PROSITE-ProRule" id="PRU01091"/>
    </source>
</evidence>
<keyword evidence="2 8" id="KW-0597">Phosphoprotein</keyword>
<dbReference type="Pfam" id="PF00072">
    <property type="entry name" value="Response_reg"/>
    <property type="match status" value="1"/>
</dbReference>
<dbReference type="STRING" id="520764.AN618_02200"/>
<dbReference type="Proteomes" id="UP000070427">
    <property type="component" value="Unassembled WGS sequence"/>
</dbReference>
<evidence type="ECO:0000313" key="12">
    <source>
        <dbReference type="EMBL" id="KXG78465.1"/>
    </source>
</evidence>
<dbReference type="CDD" id="cd19937">
    <property type="entry name" value="REC_OmpR_BsPhoP-like"/>
    <property type="match status" value="1"/>
</dbReference>
<protein>
    <recommendedName>
        <fullName evidence="1">Stage 0 sporulation protein A homolog</fullName>
    </recommendedName>
</protein>
<dbReference type="PANTHER" id="PTHR48111:SF40">
    <property type="entry name" value="PHOSPHATE REGULON TRANSCRIPTIONAL REGULATORY PROTEIN PHOB"/>
    <property type="match status" value="1"/>
</dbReference>
<evidence type="ECO:0000256" key="2">
    <source>
        <dbReference type="ARBA" id="ARBA00022553"/>
    </source>
</evidence>
<evidence type="ECO:0000313" key="13">
    <source>
        <dbReference type="Proteomes" id="UP000070427"/>
    </source>
</evidence>
<dbReference type="FunFam" id="3.40.50.2300:FF:000001">
    <property type="entry name" value="DNA-binding response regulator PhoB"/>
    <property type="match status" value="1"/>
</dbReference>
<keyword evidence="5 9" id="KW-0238">DNA-binding</keyword>
<accession>A0A140LD40</accession>
<dbReference type="Gene3D" id="6.10.250.690">
    <property type="match status" value="1"/>
</dbReference>
<dbReference type="SMART" id="SM00862">
    <property type="entry name" value="Trans_reg_C"/>
    <property type="match status" value="1"/>
</dbReference>
<proteinExistence type="predicted"/>
<dbReference type="OrthoDB" id="152576at2"/>
<dbReference type="Gene3D" id="1.10.10.10">
    <property type="entry name" value="Winged helix-like DNA-binding domain superfamily/Winged helix DNA-binding domain"/>
    <property type="match status" value="1"/>
</dbReference>
<comment type="caution">
    <text evidence="12">The sequence shown here is derived from an EMBL/GenBank/DDBJ whole genome shotgun (WGS) entry which is preliminary data.</text>
</comment>
<keyword evidence="13" id="KW-1185">Reference proteome</keyword>
<dbReference type="RefSeq" id="WP_066351034.1">
    <property type="nucleotide sequence ID" value="NZ_LOED01000002.1"/>
</dbReference>
<dbReference type="InterPro" id="IPR011006">
    <property type="entry name" value="CheY-like_superfamily"/>
</dbReference>
<evidence type="ECO:0000256" key="7">
    <source>
        <dbReference type="ARBA" id="ARBA00024867"/>
    </source>
</evidence>
<feature type="modified residue" description="4-aspartylphosphate" evidence="8">
    <location>
        <position position="54"/>
    </location>
</feature>
<dbReference type="SMART" id="SM00448">
    <property type="entry name" value="REC"/>
    <property type="match status" value="1"/>
</dbReference>
<evidence type="ECO:0000256" key="3">
    <source>
        <dbReference type="ARBA" id="ARBA00023012"/>
    </source>
</evidence>